<dbReference type="AlphaFoldDB" id="A0A839GVH2"/>
<organism evidence="9 10">
    <name type="scientific">Rufibacter quisquiliarum</name>
    <dbReference type="NCBI Taxonomy" id="1549639"/>
    <lineage>
        <taxon>Bacteria</taxon>
        <taxon>Pseudomonadati</taxon>
        <taxon>Bacteroidota</taxon>
        <taxon>Cytophagia</taxon>
        <taxon>Cytophagales</taxon>
        <taxon>Hymenobacteraceae</taxon>
        <taxon>Rufibacter</taxon>
    </lineage>
</organism>
<evidence type="ECO:0000256" key="4">
    <source>
        <dbReference type="ARBA" id="ARBA00023136"/>
    </source>
</evidence>
<dbReference type="InterPro" id="IPR012944">
    <property type="entry name" value="SusD_RagB_dom"/>
</dbReference>
<feature type="domain" description="RagB/SusD" evidence="7">
    <location>
        <begin position="338"/>
        <end position="614"/>
    </location>
</feature>
<comment type="similarity">
    <text evidence="2">Belongs to the SusD family.</text>
</comment>
<dbReference type="Pfam" id="PF14322">
    <property type="entry name" value="SusD-like_3"/>
    <property type="match status" value="1"/>
</dbReference>
<evidence type="ECO:0000259" key="7">
    <source>
        <dbReference type="Pfam" id="PF07980"/>
    </source>
</evidence>
<evidence type="ECO:0000256" key="2">
    <source>
        <dbReference type="ARBA" id="ARBA00006275"/>
    </source>
</evidence>
<comment type="caution">
    <text evidence="9">The sequence shown here is derived from an EMBL/GenBank/DDBJ whole genome shotgun (WGS) entry which is preliminary data.</text>
</comment>
<gene>
    <name evidence="9" type="ORF">FHS90_004213</name>
</gene>
<keyword evidence="5" id="KW-0998">Cell outer membrane</keyword>
<feature type="chain" id="PRO_5032302383" description="Starch-binding associating with outer membrane" evidence="6">
    <location>
        <begin position="22"/>
        <end position="614"/>
    </location>
</feature>
<dbReference type="EMBL" id="JACJIQ010000023">
    <property type="protein sequence ID" value="MBA9079475.1"/>
    <property type="molecule type" value="Genomic_DNA"/>
</dbReference>
<dbReference type="PROSITE" id="PS51257">
    <property type="entry name" value="PROKAR_LIPOPROTEIN"/>
    <property type="match status" value="1"/>
</dbReference>
<dbReference type="InterPro" id="IPR011990">
    <property type="entry name" value="TPR-like_helical_dom_sf"/>
</dbReference>
<keyword evidence="10" id="KW-1185">Reference proteome</keyword>
<evidence type="ECO:0000256" key="1">
    <source>
        <dbReference type="ARBA" id="ARBA00004442"/>
    </source>
</evidence>
<proteinExistence type="inferred from homology"/>
<feature type="domain" description="SusD-like N-terminal" evidence="8">
    <location>
        <begin position="22"/>
        <end position="237"/>
    </location>
</feature>
<keyword evidence="4" id="KW-0472">Membrane</keyword>
<evidence type="ECO:0000256" key="6">
    <source>
        <dbReference type="SAM" id="SignalP"/>
    </source>
</evidence>
<dbReference type="GO" id="GO:0009279">
    <property type="term" value="C:cell outer membrane"/>
    <property type="evidence" value="ECO:0007669"/>
    <property type="project" value="UniProtKB-SubCell"/>
</dbReference>
<dbReference type="Pfam" id="PF07980">
    <property type="entry name" value="SusD_RagB"/>
    <property type="match status" value="1"/>
</dbReference>
<feature type="signal peptide" evidence="6">
    <location>
        <begin position="1"/>
        <end position="21"/>
    </location>
</feature>
<name>A0A839GVH2_9BACT</name>
<dbReference type="RefSeq" id="WP_182514355.1">
    <property type="nucleotide sequence ID" value="NZ_JACJIQ010000023.1"/>
</dbReference>
<dbReference type="InterPro" id="IPR033985">
    <property type="entry name" value="SusD-like_N"/>
</dbReference>
<evidence type="ECO:0000313" key="10">
    <source>
        <dbReference type="Proteomes" id="UP000563094"/>
    </source>
</evidence>
<dbReference type="Proteomes" id="UP000563094">
    <property type="component" value="Unassembled WGS sequence"/>
</dbReference>
<dbReference type="SUPFAM" id="SSF48452">
    <property type="entry name" value="TPR-like"/>
    <property type="match status" value="1"/>
</dbReference>
<accession>A0A839GVH2</accession>
<evidence type="ECO:0000313" key="9">
    <source>
        <dbReference type="EMBL" id="MBA9079475.1"/>
    </source>
</evidence>
<evidence type="ECO:0000259" key="8">
    <source>
        <dbReference type="Pfam" id="PF14322"/>
    </source>
</evidence>
<protein>
    <recommendedName>
        <fullName evidence="11">Starch-binding associating with outer membrane</fullName>
    </recommendedName>
</protein>
<reference evidence="9 10" key="1">
    <citation type="submission" date="2020-08" db="EMBL/GenBank/DDBJ databases">
        <title>Genomic Encyclopedia of Type Strains, Phase IV (KMG-IV): sequencing the most valuable type-strain genomes for metagenomic binning, comparative biology and taxonomic classification.</title>
        <authorList>
            <person name="Goeker M."/>
        </authorList>
    </citation>
    <scope>NUCLEOTIDE SEQUENCE [LARGE SCALE GENOMIC DNA]</scope>
    <source>
        <strain evidence="9 10">DSM 29854</strain>
    </source>
</reference>
<evidence type="ECO:0000256" key="5">
    <source>
        <dbReference type="ARBA" id="ARBA00023237"/>
    </source>
</evidence>
<keyword evidence="3 6" id="KW-0732">Signal</keyword>
<comment type="subcellular location">
    <subcellularLocation>
        <location evidence="1">Cell outer membrane</location>
    </subcellularLocation>
</comment>
<sequence length="614" mass="69594">MKSLKYILGLTILLFSSSCQDDFLDQVPDDRLTIEQVFLRRETSEQYLANVYNYIKDESMVTNNAPWIGLSDEGDVTYDRPGYLTFLMNIGNWSAASGYYDNYYGDYYKGIRSATTFINNIGNNPQFTPELITRRTAEARFVRAFLYFSLLRTWGPVTILGDELIPGDLEPNDAKLHLPRNSYDECVDYIVSELDLAGQDLPLHWTTQESNSQQYGVGEFGRATKVACMALKSRVLLYAASPLVNGNQEYAGFTNKDGKQLISQQYNPAKWERAAKAAKDIIDLNILSLYKKNDAQGNFDPLLSYRGVFLDAWNPEVIFARVANNIAGWERASSPRLASGFASTGPTQQMVDAYHMANGLRPVLGYTSNGSPIINAPSGYSETGFTAAATKYTLANTYNMYVNREPRFYANVNFNGVQWINTSEGVKVIQTYNTGESGPAGSWDHSRTGYINRKNVSPAANPRTGVNTARPWVMFRYAEILLNYIEALHETDPSNPDILQYLNDIRERAGIPQFGEGPSPLPTPSPDAVRELIRHERRIELAFEHMRYFDTRRWKIAEQTDAGPFYGMNISANPPEFYKRVVFENRVFRKSYYFFPIPQPEINKNMNLVQNPGY</sequence>
<evidence type="ECO:0000256" key="3">
    <source>
        <dbReference type="ARBA" id="ARBA00022729"/>
    </source>
</evidence>
<dbReference type="Gene3D" id="1.25.40.390">
    <property type="match status" value="1"/>
</dbReference>
<evidence type="ECO:0008006" key="11">
    <source>
        <dbReference type="Google" id="ProtNLM"/>
    </source>
</evidence>